<gene>
    <name evidence="1" type="primary">LOC125547520</name>
</gene>
<dbReference type="EnsemblPlants" id="TuG1812G0300000144.01.T01">
    <property type="protein sequence ID" value="TuG1812G0300000144.01.T01.cds410914"/>
    <property type="gene ID" value="TuG1812G0300000144.01"/>
</dbReference>
<evidence type="ECO:0000313" key="1">
    <source>
        <dbReference type="EnsemblPlants" id="TuG1812G0300000144.01.T01.cds410914"/>
    </source>
</evidence>
<evidence type="ECO:0000313" key="2">
    <source>
        <dbReference type="Proteomes" id="UP000015106"/>
    </source>
</evidence>
<reference evidence="1" key="3">
    <citation type="submission" date="2022-06" db="UniProtKB">
        <authorList>
            <consortium name="EnsemblPlants"/>
        </authorList>
    </citation>
    <scope>IDENTIFICATION</scope>
</reference>
<protein>
    <submittedName>
        <fullName evidence="1">Uncharacterized protein</fullName>
    </submittedName>
</protein>
<dbReference type="Proteomes" id="UP000015106">
    <property type="component" value="Chromosome 3"/>
</dbReference>
<proteinExistence type="predicted"/>
<sequence>MMQEDRPLLGGRHRQEWLHGLLSDDQHGSRLEAAHVIGDLCLLQEPQEGRVLGLSGEQLYHIDGSQRRWRRRGEQEDCDKDFGRHRG</sequence>
<reference evidence="2" key="1">
    <citation type="journal article" date="2013" name="Nature">
        <title>Draft genome of the wheat A-genome progenitor Triticum urartu.</title>
        <authorList>
            <person name="Ling H.Q."/>
            <person name="Zhao S."/>
            <person name="Liu D."/>
            <person name="Wang J."/>
            <person name="Sun H."/>
            <person name="Zhang C."/>
            <person name="Fan H."/>
            <person name="Li D."/>
            <person name="Dong L."/>
            <person name="Tao Y."/>
            <person name="Gao C."/>
            <person name="Wu H."/>
            <person name="Li Y."/>
            <person name="Cui Y."/>
            <person name="Guo X."/>
            <person name="Zheng S."/>
            <person name="Wang B."/>
            <person name="Yu K."/>
            <person name="Liang Q."/>
            <person name="Yang W."/>
            <person name="Lou X."/>
            <person name="Chen J."/>
            <person name="Feng M."/>
            <person name="Jian J."/>
            <person name="Zhang X."/>
            <person name="Luo G."/>
            <person name="Jiang Y."/>
            <person name="Liu J."/>
            <person name="Wang Z."/>
            <person name="Sha Y."/>
            <person name="Zhang B."/>
            <person name="Wu H."/>
            <person name="Tang D."/>
            <person name="Shen Q."/>
            <person name="Xue P."/>
            <person name="Zou S."/>
            <person name="Wang X."/>
            <person name="Liu X."/>
            <person name="Wang F."/>
            <person name="Yang Y."/>
            <person name="An X."/>
            <person name="Dong Z."/>
            <person name="Zhang K."/>
            <person name="Zhang X."/>
            <person name="Luo M.C."/>
            <person name="Dvorak J."/>
            <person name="Tong Y."/>
            <person name="Wang J."/>
            <person name="Yang H."/>
            <person name="Li Z."/>
            <person name="Wang D."/>
            <person name="Zhang A."/>
            <person name="Wang J."/>
        </authorList>
    </citation>
    <scope>NUCLEOTIDE SEQUENCE</scope>
    <source>
        <strain evidence="2">cv. G1812</strain>
    </source>
</reference>
<keyword evidence="2" id="KW-1185">Reference proteome</keyword>
<name>A0A8R7TR16_TRIUA</name>
<dbReference type="Gramene" id="TuG1812G0300000144.01.T01">
    <property type="protein sequence ID" value="TuG1812G0300000144.01.T01.cds410914"/>
    <property type="gene ID" value="TuG1812G0300000144.01"/>
</dbReference>
<accession>A0A8R7TR16</accession>
<reference evidence="1" key="2">
    <citation type="submission" date="2018-03" db="EMBL/GenBank/DDBJ databases">
        <title>The Triticum urartu genome reveals the dynamic nature of wheat genome evolution.</title>
        <authorList>
            <person name="Ling H."/>
            <person name="Ma B."/>
            <person name="Shi X."/>
            <person name="Liu H."/>
            <person name="Dong L."/>
            <person name="Sun H."/>
            <person name="Cao Y."/>
            <person name="Gao Q."/>
            <person name="Zheng S."/>
            <person name="Li Y."/>
            <person name="Yu Y."/>
            <person name="Du H."/>
            <person name="Qi M."/>
            <person name="Li Y."/>
            <person name="Yu H."/>
            <person name="Cui Y."/>
            <person name="Wang N."/>
            <person name="Chen C."/>
            <person name="Wu H."/>
            <person name="Zhao Y."/>
            <person name="Zhang J."/>
            <person name="Li Y."/>
            <person name="Zhou W."/>
            <person name="Zhang B."/>
            <person name="Hu W."/>
            <person name="Eijk M."/>
            <person name="Tang J."/>
            <person name="Witsenboer H."/>
            <person name="Zhao S."/>
            <person name="Li Z."/>
            <person name="Zhang A."/>
            <person name="Wang D."/>
            <person name="Liang C."/>
        </authorList>
    </citation>
    <scope>NUCLEOTIDE SEQUENCE [LARGE SCALE GENOMIC DNA]</scope>
    <source>
        <strain evidence="1">cv. G1812</strain>
    </source>
</reference>
<organism evidence="1 2">
    <name type="scientific">Triticum urartu</name>
    <name type="common">Red wild einkorn</name>
    <name type="synonym">Crithodium urartu</name>
    <dbReference type="NCBI Taxonomy" id="4572"/>
    <lineage>
        <taxon>Eukaryota</taxon>
        <taxon>Viridiplantae</taxon>
        <taxon>Streptophyta</taxon>
        <taxon>Embryophyta</taxon>
        <taxon>Tracheophyta</taxon>
        <taxon>Spermatophyta</taxon>
        <taxon>Magnoliopsida</taxon>
        <taxon>Liliopsida</taxon>
        <taxon>Poales</taxon>
        <taxon>Poaceae</taxon>
        <taxon>BOP clade</taxon>
        <taxon>Pooideae</taxon>
        <taxon>Triticodae</taxon>
        <taxon>Triticeae</taxon>
        <taxon>Triticinae</taxon>
        <taxon>Triticum</taxon>
    </lineage>
</organism>
<dbReference type="AlphaFoldDB" id="A0A8R7TR16"/>